<feature type="transmembrane region" description="Helical" evidence="6">
    <location>
        <begin position="264"/>
        <end position="283"/>
    </location>
</feature>
<evidence type="ECO:0000256" key="1">
    <source>
        <dbReference type="ARBA" id="ARBA00004141"/>
    </source>
</evidence>
<evidence type="ECO:0000256" key="5">
    <source>
        <dbReference type="ARBA" id="ARBA00023136"/>
    </source>
</evidence>
<dbReference type="RefSeq" id="WP_010054396.1">
    <property type="nucleotide sequence ID" value="NZ_CBCPJO010000005.1"/>
</dbReference>
<organism evidence="7 8">
    <name type="scientific">Carnobacterium maltaromaticum</name>
    <name type="common">Carnobacterium piscicola</name>
    <dbReference type="NCBI Taxonomy" id="2751"/>
    <lineage>
        <taxon>Bacteria</taxon>
        <taxon>Bacillati</taxon>
        <taxon>Bacillota</taxon>
        <taxon>Bacilli</taxon>
        <taxon>Lactobacillales</taxon>
        <taxon>Carnobacteriaceae</taxon>
        <taxon>Carnobacterium</taxon>
    </lineage>
</organism>
<feature type="transmembrane region" description="Helical" evidence="6">
    <location>
        <begin position="62"/>
        <end position="80"/>
    </location>
</feature>
<feature type="transmembrane region" description="Helical" evidence="6">
    <location>
        <begin position="295"/>
        <end position="325"/>
    </location>
</feature>
<keyword evidence="5 6" id="KW-0472">Membrane</keyword>
<feature type="transmembrane region" description="Helical" evidence="6">
    <location>
        <begin position="135"/>
        <end position="160"/>
    </location>
</feature>
<dbReference type="Proteomes" id="UP001290462">
    <property type="component" value="Unassembled WGS sequence"/>
</dbReference>
<keyword evidence="4 6" id="KW-1133">Transmembrane helix</keyword>
<evidence type="ECO:0000256" key="6">
    <source>
        <dbReference type="SAM" id="Phobius"/>
    </source>
</evidence>
<evidence type="ECO:0000313" key="7">
    <source>
        <dbReference type="EMBL" id="MDZ5757227.1"/>
    </source>
</evidence>
<dbReference type="AlphaFoldDB" id="A0AAW9K0C4"/>
<comment type="similarity">
    <text evidence="2">Belongs to the autoinducer-2 exporter (AI-2E) (TC 2.A.86) family.</text>
</comment>
<name>A0AAW9K0C4_CARML</name>
<dbReference type="GO" id="GO:0055085">
    <property type="term" value="P:transmembrane transport"/>
    <property type="evidence" value="ECO:0007669"/>
    <property type="project" value="TreeGrafter"/>
</dbReference>
<accession>A0AAW9K0C4</accession>
<comment type="caution">
    <text evidence="7">The sequence shown here is derived from an EMBL/GenBank/DDBJ whole genome shotgun (WGS) entry which is preliminary data.</text>
</comment>
<dbReference type="InterPro" id="IPR002549">
    <property type="entry name" value="AI-2E-like"/>
</dbReference>
<dbReference type="Pfam" id="PF01594">
    <property type="entry name" value="AI-2E_transport"/>
    <property type="match status" value="1"/>
</dbReference>
<gene>
    <name evidence="7" type="ORF">RAK27_00990</name>
</gene>
<feature type="transmembrane region" description="Helical" evidence="6">
    <location>
        <begin position="202"/>
        <end position="221"/>
    </location>
</feature>
<dbReference type="GeneID" id="83606818"/>
<reference evidence="7" key="1">
    <citation type="submission" date="2023-08" db="EMBL/GenBank/DDBJ databases">
        <title>Genomic characterization of piscicolin 126 produced by Carnobacterium maltaromaticum CM22 strain isolated from salmon (Salmo salar).</title>
        <authorList>
            <person name="Gonzalez-Gragera E."/>
            <person name="Garcia-Lopez J.D."/>
            <person name="Teso-Perez C."/>
            <person name="Gimenez-Hernandez I."/>
            <person name="Peralta-Sanchez J.M."/>
            <person name="Valdivia E."/>
            <person name="Montalban-Lopez M."/>
            <person name="Martin-Platero A.M."/>
            <person name="Banos A."/>
            <person name="Martinez-Bueno M."/>
        </authorList>
    </citation>
    <scope>NUCLEOTIDE SEQUENCE</scope>
    <source>
        <strain evidence="7">CM22</strain>
    </source>
</reference>
<evidence type="ECO:0000256" key="2">
    <source>
        <dbReference type="ARBA" id="ARBA00009773"/>
    </source>
</evidence>
<dbReference type="PANTHER" id="PTHR21716:SF62">
    <property type="entry name" value="TRANSPORT PROTEIN YDBI-RELATED"/>
    <property type="match status" value="1"/>
</dbReference>
<feature type="transmembrane region" description="Helical" evidence="6">
    <location>
        <begin position="12"/>
        <end position="29"/>
    </location>
</feature>
<feature type="transmembrane region" description="Helical" evidence="6">
    <location>
        <begin position="35"/>
        <end position="50"/>
    </location>
</feature>
<keyword evidence="3 6" id="KW-0812">Transmembrane</keyword>
<evidence type="ECO:0000313" key="8">
    <source>
        <dbReference type="Proteomes" id="UP001290462"/>
    </source>
</evidence>
<dbReference type="PANTHER" id="PTHR21716">
    <property type="entry name" value="TRANSMEMBRANE PROTEIN"/>
    <property type="match status" value="1"/>
</dbReference>
<comment type="subcellular location">
    <subcellularLocation>
        <location evidence="1">Membrane</location>
        <topology evidence="1">Multi-pass membrane protein</topology>
    </subcellularLocation>
</comment>
<dbReference type="GO" id="GO:0016020">
    <property type="term" value="C:membrane"/>
    <property type="evidence" value="ECO:0007669"/>
    <property type="project" value="UniProtKB-SubCell"/>
</dbReference>
<dbReference type="EMBL" id="JAVBVO010000001">
    <property type="protein sequence ID" value="MDZ5757227.1"/>
    <property type="molecule type" value="Genomic_DNA"/>
</dbReference>
<protein>
    <submittedName>
        <fullName evidence="7">AI-2E family transporter</fullName>
    </submittedName>
</protein>
<evidence type="ECO:0000256" key="4">
    <source>
        <dbReference type="ARBA" id="ARBA00022989"/>
    </source>
</evidence>
<sequence>MVMWENFKRNDSLRRFSVFLVICLALYFIREAISMILLTFIFTFLILRLVKSVQRWVKIPQTVIVIVTYAVIVSLFYFTLTHYVPKLIYQTGQMIESVYRFYQSPARSSMIVEWIGQNIDATEIKDQLKNGLSLALTYLTSIGSMGATFLLSFILSFFFSIEEKRVREFSRLFFTSKIGWFSQDVAYLGGKFVETFGVVLEAQFLIALANTVITTIGLYFLGLPQLVSLSIMIFILSLIPVAGVIISCIPLALIGYSIGGFTDVVYILGMIAIVHALESYVLNPKLMSSKTELPVFFTFVILLFSERFFGVWGLIVGIPIFVFLLDLLDVKAIRKKIGTKKEEKTSPTI</sequence>
<evidence type="ECO:0000256" key="3">
    <source>
        <dbReference type="ARBA" id="ARBA00022692"/>
    </source>
</evidence>
<feature type="transmembrane region" description="Helical" evidence="6">
    <location>
        <begin position="233"/>
        <end position="258"/>
    </location>
</feature>
<proteinExistence type="inferred from homology"/>